<dbReference type="PANTHER" id="PTHR10192:SF19">
    <property type="entry name" value="MOLYBDOPTERIN BIOSYNTHESIS PROTEIN MJ0666-RELATED"/>
    <property type="match status" value="1"/>
</dbReference>
<evidence type="ECO:0000259" key="4">
    <source>
        <dbReference type="SMART" id="SM00852"/>
    </source>
</evidence>
<evidence type="ECO:0000313" key="6">
    <source>
        <dbReference type="Proteomes" id="UP000288215"/>
    </source>
</evidence>
<evidence type="ECO:0000256" key="3">
    <source>
        <dbReference type="ARBA" id="ARBA00023150"/>
    </source>
</evidence>
<dbReference type="InterPro" id="IPR008284">
    <property type="entry name" value="MoCF_biosynth_CS"/>
</dbReference>
<dbReference type="AlphaFoldDB" id="A0A3S3VDD2"/>
<dbReference type="NCBIfam" id="TIGR00177">
    <property type="entry name" value="molyb_syn"/>
    <property type="match status" value="1"/>
</dbReference>
<dbReference type="Pfam" id="PF00994">
    <property type="entry name" value="MoCF_biosynth"/>
    <property type="match status" value="1"/>
</dbReference>
<dbReference type="Gene3D" id="3.90.105.10">
    <property type="entry name" value="Molybdopterin biosynthesis moea protein, domain 2"/>
    <property type="match status" value="1"/>
</dbReference>
<dbReference type="Proteomes" id="UP000288215">
    <property type="component" value="Unassembled WGS sequence"/>
</dbReference>
<dbReference type="InterPro" id="IPR038987">
    <property type="entry name" value="MoeA-like"/>
</dbReference>
<keyword evidence="5" id="KW-0808">Transferase</keyword>
<dbReference type="Gene3D" id="2.170.190.11">
    <property type="entry name" value="Molybdopterin biosynthesis moea protein, domain 3"/>
    <property type="match status" value="1"/>
</dbReference>
<evidence type="ECO:0000256" key="2">
    <source>
        <dbReference type="ARBA" id="ARBA00010763"/>
    </source>
</evidence>
<dbReference type="CDD" id="cd00887">
    <property type="entry name" value="MoeA"/>
    <property type="match status" value="1"/>
</dbReference>
<evidence type="ECO:0000256" key="1">
    <source>
        <dbReference type="ARBA" id="ARBA00005046"/>
    </source>
</evidence>
<accession>A0A3S3VDD2</accession>
<dbReference type="UniPathway" id="UPA00344"/>
<dbReference type="GO" id="GO:0005737">
    <property type="term" value="C:cytoplasm"/>
    <property type="evidence" value="ECO:0007669"/>
    <property type="project" value="TreeGrafter"/>
</dbReference>
<dbReference type="Gene3D" id="2.40.340.10">
    <property type="entry name" value="MoeA, C-terminal, domain IV"/>
    <property type="match status" value="1"/>
</dbReference>
<dbReference type="Gene3D" id="3.40.980.10">
    <property type="entry name" value="MoaB/Mog-like domain"/>
    <property type="match status" value="1"/>
</dbReference>
<sequence length="416" mass="44257">MAKMKGFRKLTNVAEALQIALKECSRVRVGTEMVSAECALGRMLAEDVIAQHDVPPYDRAAVDGYAIRSEEAFSASQSNPAIFRIVGVAEAGGGRKRVGPGEAAEIYTGAVMPEGADAVSMAEDCEREGDEVRVLRAVAKYANVSRCGEDIKKGEVVFRKGHVLKAWDIGVLLSIRMREVAVKTRPKVAVISTGSELVEISDPRALDETSLVDSTRPMIKALLAKAGCDVVDGGIVHDEIEAIRDRISNLAAQADLIITIGGTSVGGKDLVPDAVGGVQGSRLIFHGIAAKPGKPLGFGIFMGRPLFMLPGYPVSALVGYECIIKPMIASLTGTPAKEREKVKARLTRRVPTTPGVRHFLRVVLEREGEWIKAKPIALTGSGLLSSVAKADGLVIVGEDKEGLEEGEVVEVELLGD</sequence>
<dbReference type="Pfam" id="PF03453">
    <property type="entry name" value="MoeA_N"/>
    <property type="match status" value="1"/>
</dbReference>
<dbReference type="GO" id="GO:0061599">
    <property type="term" value="F:molybdopterin molybdotransferase activity"/>
    <property type="evidence" value="ECO:0007669"/>
    <property type="project" value="TreeGrafter"/>
</dbReference>
<comment type="pathway">
    <text evidence="1">Cofactor biosynthesis; molybdopterin biosynthesis.</text>
</comment>
<dbReference type="PROSITE" id="PS01079">
    <property type="entry name" value="MOCF_BIOSYNTHESIS_2"/>
    <property type="match status" value="1"/>
</dbReference>
<name>A0A3S3VDD2_METS7</name>
<dbReference type="PANTHER" id="PTHR10192">
    <property type="entry name" value="MOLYBDOPTERIN BIOSYNTHESIS PROTEIN"/>
    <property type="match status" value="1"/>
</dbReference>
<proteinExistence type="inferred from homology"/>
<dbReference type="Pfam" id="PF03454">
    <property type="entry name" value="MoeA_C"/>
    <property type="match status" value="1"/>
</dbReference>
<dbReference type="GO" id="GO:0006777">
    <property type="term" value="P:Mo-molybdopterin cofactor biosynthetic process"/>
    <property type="evidence" value="ECO:0007669"/>
    <property type="project" value="UniProtKB-KW"/>
</dbReference>
<dbReference type="InterPro" id="IPR005111">
    <property type="entry name" value="MoeA_C_domain_IV"/>
</dbReference>
<organism evidence="5 6">
    <name type="scientific">Methanosuratincola subterraneus</name>
    <dbReference type="NCBI Taxonomy" id="2593994"/>
    <lineage>
        <taxon>Archaea</taxon>
        <taxon>Thermoproteota</taxon>
        <taxon>Methanosuratincolia</taxon>
        <taxon>Candidatus Methanomethylicales</taxon>
        <taxon>Candidatus Methanomethylicaceae</taxon>
        <taxon>Candidatus Methanosuratincola (ex Vanwonterghem et al. 2016)</taxon>
    </lineage>
</organism>
<reference evidence="5 6" key="1">
    <citation type="submission" date="2018-12" db="EMBL/GenBank/DDBJ databases">
        <title>The complete genome of the methanogenic archaea of the candidate phylum Verstraetearchaeota, obtained from the metagenome of underground thermal water.</title>
        <authorList>
            <person name="Kadnikov V.V."/>
            <person name="Mardanov A.V."/>
            <person name="Beletsky A.V."/>
            <person name="Karnachuk O.V."/>
            <person name="Ravin N.V."/>
        </authorList>
    </citation>
    <scope>NUCLEOTIDE SEQUENCE [LARGE SCALE GENOMIC DNA]</scope>
    <source>
        <strain evidence="5">Ch88</strain>
    </source>
</reference>
<dbReference type="EMBL" id="RXGA01000001">
    <property type="protein sequence ID" value="RWX74095.1"/>
    <property type="molecule type" value="Genomic_DNA"/>
</dbReference>
<comment type="similarity">
    <text evidence="2">Belongs to the MoeA family.</text>
</comment>
<feature type="domain" description="MoaB/Mog" evidence="4">
    <location>
        <begin position="189"/>
        <end position="330"/>
    </location>
</feature>
<dbReference type="FunFam" id="2.40.340.10:FF:000005">
    <property type="entry name" value="Molybdopterin molybdenumtransferase MoeA"/>
    <property type="match status" value="1"/>
</dbReference>
<dbReference type="SUPFAM" id="SSF53218">
    <property type="entry name" value="Molybdenum cofactor biosynthesis proteins"/>
    <property type="match status" value="1"/>
</dbReference>
<gene>
    <name evidence="5" type="ORF">Metus_0120</name>
</gene>
<keyword evidence="3" id="KW-0501">Molybdenum cofactor biosynthesis</keyword>
<dbReference type="NCBIfam" id="NF045515">
    <property type="entry name" value="Glp_gephyrin"/>
    <property type="match status" value="1"/>
</dbReference>
<dbReference type="SMART" id="SM00852">
    <property type="entry name" value="MoCF_biosynth"/>
    <property type="match status" value="1"/>
</dbReference>
<dbReference type="InterPro" id="IPR005110">
    <property type="entry name" value="MoeA_linker/N"/>
</dbReference>
<dbReference type="InterPro" id="IPR036425">
    <property type="entry name" value="MoaB/Mog-like_dom_sf"/>
</dbReference>
<protein>
    <submittedName>
        <fullName evidence="5">Molybdopterin molybdenumtransferase MoeA</fullName>
    </submittedName>
</protein>
<dbReference type="SUPFAM" id="SSF63867">
    <property type="entry name" value="MoeA C-terminal domain-like"/>
    <property type="match status" value="1"/>
</dbReference>
<dbReference type="InterPro" id="IPR036135">
    <property type="entry name" value="MoeA_linker/N_sf"/>
</dbReference>
<dbReference type="InterPro" id="IPR036688">
    <property type="entry name" value="MoeA_C_domain_IV_sf"/>
</dbReference>
<dbReference type="SUPFAM" id="SSF63882">
    <property type="entry name" value="MoeA N-terminal region -like"/>
    <property type="match status" value="1"/>
</dbReference>
<evidence type="ECO:0000313" key="5">
    <source>
        <dbReference type="EMBL" id="RWX74095.1"/>
    </source>
</evidence>
<dbReference type="InterPro" id="IPR001453">
    <property type="entry name" value="MoaB/Mog_dom"/>
</dbReference>
<comment type="caution">
    <text evidence="5">The sequence shown here is derived from an EMBL/GenBank/DDBJ whole genome shotgun (WGS) entry which is preliminary data.</text>
</comment>